<dbReference type="InterPro" id="IPR018062">
    <property type="entry name" value="HTH_AraC-typ_CS"/>
</dbReference>
<reference evidence="5" key="1">
    <citation type="submission" date="2023-04" db="EMBL/GenBank/DDBJ databases">
        <title>Comparative genomic analysis of Cohnella hashimotonis sp. nov., isolated from the International Space Station.</title>
        <authorList>
            <person name="Venkateswaran K."/>
            <person name="Simpson A."/>
        </authorList>
    </citation>
    <scope>NUCLEOTIDE SEQUENCE</scope>
    <source>
        <strain evidence="5">F6_2S_P_1</strain>
    </source>
</reference>
<dbReference type="Pfam" id="PF12833">
    <property type="entry name" value="HTH_18"/>
    <property type="match status" value="1"/>
</dbReference>
<evidence type="ECO:0000313" key="5">
    <source>
        <dbReference type="EMBL" id="MDI4647976.1"/>
    </source>
</evidence>
<dbReference type="PANTHER" id="PTHR43280:SF28">
    <property type="entry name" value="HTH-TYPE TRANSCRIPTIONAL ACTIVATOR RHAS"/>
    <property type="match status" value="1"/>
</dbReference>
<sequence>MTVSARMEVNFLQLAPYVRYIHEYDGPGDIKVPPRFIYDHELVFFTHGGGVYILDGISYTVSAGDLHVIRPHQRNSCMIPPGHARYFAVHFDYLYMGDTLDFPPEVYSDCDYTQDVLPVEEGLDERPLVEPGEVAFPSLIRTGDPLHYERLFTELLHAFTERTPGFQLEMRAILLKILRLMYLDTAYAEENANKQQGREEIDAVVLYLRDHYRESIDFARLAADLALSPNYLRTMFKKATGKSPMEYVIQCRMEKAKELILEGKHPIKRISEMVGYDDAHYFSRLFKRHEKRSPKQYADEMLHRVKSSTF</sequence>
<protein>
    <submittedName>
        <fullName evidence="5">AraC family transcriptional regulator</fullName>
    </submittedName>
</protein>
<evidence type="ECO:0000256" key="2">
    <source>
        <dbReference type="ARBA" id="ARBA00023125"/>
    </source>
</evidence>
<dbReference type="RefSeq" id="WP_282910715.1">
    <property type="nucleotide sequence ID" value="NZ_JAGRPV010000001.1"/>
</dbReference>
<dbReference type="SUPFAM" id="SSF51215">
    <property type="entry name" value="Regulatory protein AraC"/>
    <property type="match status" value="1"/>
</dbReference>
<dbReference type="EMBL" id="JAGRPV010000001">
    <property type="protein sequence ID" value="MDI4647976.1"/>
    <property type="molecule type" value="Genomic_DNA"/>
</dbReference>
<keyword evidence="3" id="KW-0804">Transcription</keyword>
<evidence type="ECO:0000256" key="1">
    <source>
        <dbReference type="ARBA" id="ARBA00023015"/>
    </source>
</evidence>
<dbReference type="PANTHER" id="PTHR43280">
    <property type="entry name" value="ARAC-FAMILY TRANSCRIPTIONAL REGULATOR"/>
    <property type="match status" value="1"/>
</dbReference>
<evidence type="ECO:0000256" key="3">
    <source>
        <dbReference type="ARBA" id="ARBA00023163"/>
    </source>
</evidence>
<dbReference type="InterPro" id="IPR018060">
    <property type="entry name" value="HTH_AraC"/>
</dbReference>
<organism evidence="5 6">
    <name type="scientific">Cohnella hashimotonis</name>
    <dbReference type="NCBI Taxonomy" id="2826895"/>
    <lineage>
        <taxon>Bacteria</taxon>
        <taxon>Bacillati</taxon>
        <taxon>Bacillota</taxon>
        <taxon>Bacilli</taxon>
        <taxon>Bacillales</taxon>
        <taxon>Paenibacillaceae</taxon>
        <taxon>Cohnella</taxon>
    </lineage>
</organism>
<dbReference type="SUPFAM" id="SSF46689">
    <property type="entry name" value="Homeodomain-like"/>
    <property type="match status" value="2"/>
</dbReference>
<evidence type="ECO:0000259" key="4">
    <source>
        <dbReference type="PROSITE" id="PS01124"/>
    </source>
</evidence>
<dbReference type="SMART" id="SM00342">
    <property type="entry name" value="HTH_ARAC"/>
    <property type="match status" value="1"/>
</dbReference>
<dbReference type="Gene3D" id="1.10.10.60">
    <property type="entry name" value="Homeodomain-like"/>
    <property type="match status" value="2"/>
</dbReference>
<accession>A0ABT6TMA8</accession>
<name>A0ABT6TMA8_9BACL</name>
<dbReference type="InterPro" id="IPR009057">
    <property type="entry name" value="Homeodomain-like_sf"/>
</dbReference>
<proteinExistence type="predicted"/>
<comment type="caution">
    <text evidence="5">The sequence shown here is derived from an EMBL/GenBank/DDBJ whole genome shotgun (WGS) entry which is preliminary data.</text>
</comment>
<dbReference type="PROSITE" id="PS00041">
    <property type="entry name" value="HTH_ARAC_FAMILY_1"/>
    <property type="match status" value="1"/>
</dbReference>
<evidence type="ECO:0000313" key="6">
    <source>
        <dbReference type="Proteomes" id="UP001161691"/>
    </source>
</evidence>
<keyword evidence="6" id="KW-1185">Reference proteome</keyword>
<dbReference type="InterPro" id="IPR037923">
    <property type="entry name" value="HTH-like"/>
</dbReference>
<keyword evidence="1" id="KW-0805">Transcription regulation</keyword>
<dbReference type="Proteomes" id="UP001161691">
    <property type="component" value="Unassembled WGS sequence"/>
</dbReference>
<dbReference type="PROSITE" id="PS01124">
    <property type="entry name" value="HTH_ARAC_FAMILY_2"/>
    <property type="match status" value="1"/>
</dbReference>
<feature type="domain" description="HTH araC/xylS-type" evidence="4">
    <location>
        <begin position="202"/>
        <end position="300"/>
    </location>
</feature>
<gene>
    <name evidence="5" type="ORF">KB449_23695</name>
</gene>
<keyword evidence="2" id="KW-0238">DNA-binding</keyword>